<keyword evidence="2" id="KW-1185">Reference proteome</keyword>
<dbReference type="Gene3D" id="1.10.10.10">
    <property type="entry name" value="Winged helix-like DNA-binding domain superfamily/Winged helix DNA-binding domain"/>
    <property type="match status" value="1"/>
</dbReference>
<dbReference type="RefSeq" id="WP_119667953.1">
    <property type="nucleotide sequence ID" value="NZ_QXED01000003.1"/>
</dbReference>
<dbReference type="PANTHER" id="PTHR34849">
    <property type="entry name" value="SSL5025 PROTEIN"/>
    <property type="match status" value="1"/>
</dbReference>
<dbReference type="EMBL" id="QXED01000003">
    <property type="protein sequence ID" value="RIV23737.1"/>
    <property type="molecule type" value="Genomic_DNA"/>
</dbReference>
<dbReference type="PANTHER" id="PTHR34849:SF3">
    <property type="entry name" value="SSR2962 PROTEIN"/>
    <property type="match status" value="1"/>
</dbReference>
<dbReference type="SUPFAM" id="SSF46689">
    <property type="entry name" value="Homeodomain-like"/>
    <property type="match status" value="1"/>
</dbReference>
<gene>
    <name evidence="1" type="ORF">DYU11_12235</name>
</gene>
<dbReference type="Proteomes" id="UP000283523">
    <property type="component" value="Unassembled WGS sequence"/>
</dbReference>
<comment type="caution">
    <text evidence="1">The sequence shown here is derived from an EMBL/GenBank/DDBJ whole genome shotgun (WGS) entry which is preliminary data.</text>
</comment>
<protein>
    <submittedName>
        <fullName evidence="1">DUF433 domain-containing protein</fullName>
    </submittedName>
</protein>
<name>A0A418MBJ4_9BACT</name>
<dbReference type="Pfam" id="PF04255">
    <property type="entry name" value="DUF433"/>
    <property type="match status" value="1"/>
</dbReference>
<organism evidence="1 2">
    <name type="scientific">Fibrisoma montanum</name>
    <dbReference type="NCBI Taxonomy" id="2305895"/>
    <lineage>
        <taxon>Bacteria</taxon>
        <taxon>Pseudomonadati</taxon>
        <taxon>Bacteroidota</taxon>
        <taxon>Cytophagia</taxon>
        <taxon>Cytophagales</taxon>
        <taxon>Spirosomataceae</taxon>
        <taxon>Fibrisoma</taxon>
    </lineage>
</organism>
<dbReference type="InterPro" id="IPR036388">
    <property type="entry name" value="WH-like_DNA-bd_sf"/>
</dbReference>
<evidence type="ECO:0000313" key="1">
    <source>
        <dbReference type="EMBL" id="RIV23737.1"/>
    </source>
</evidence>
<accession>A0A418MBJ4</accession>
<dbReference type="OrthoDB" id="9809529at2"/>
<sequence>MDIKTLITIDPDILGGIPVFTGTRVPVESLFDHLEAGVALDEFLDDFPSVRREQAVALLDAASKLLTSKDVEQLYAAVA</sequence>
<evidence type="ECO:0000313" key="2">
    <source>
        <dbReference type="Proteomes" id="UP000283523"/>
    </source>
</evidence>
<dbReference type="InterPro" id="IPR009057">
    <property type="entry name" value="Homeodomain-like_sf"/>
</dbReference>
<proteinExistence type="predicted"/>
<reference evidence="1 2" key="1">
    <citation type="submission" date="2018-08" db="EMBL/GenBank/DDBJ databases">
        <title>Fibrisoma montanum sp. nov., isolated from Danxia mountain soil.</title>
        <authorList>
            <person name="Huang Y."/>
        </authorList>
    </citation>
    <scope>NUCLEOTIDE SEQUENCE [LARGE SCALE GENOMIC DNA]</scope>
    <source>
        <strain evidence="1 2">HYT19</strain>
    </source>
</reference>
<dbReference type="InterPro" id="IPR007367">
    <property type="entry name" value="DUF433"/>
</dbReference>
<dbReference type="AlphaFoldDB" id="A0A418MBJ4"/>